<keyword evidence="3" id="KW-1185">Reference proteome</keyword>
<dbReference type="EMBL" id="AMBO01000296">
    <property type="protein sequence ID" value="EKD02184.1"/>
    <property type="molecule type" value="Genomic_DNA"/>
</dbReference>
<dbReference type="SUPFAM" id="SSF55486">
    <property type="entry name" value="Metalloproteases ('zincins'), catalytic domain"/>
    <property type="match status" value="1"/>
</dbReference>
<dbReference type="STRING" id="1220162.K1WM40"/>
<gene>
    <name evidence="2" type="ORF">A1Q2_03546</name>
</gene>
<feature type="signal peptide" evidence="1">
    <location>
        <begin position="1"/>
        <end position="18"/>
    </location>
</feature>
<evidence type="ECO:0000313" key="3">
    <source>
        <dbReference type="Proteomes" id="UP000006757"/>
    </source>
</evidence>
<dbReference type="InParanoid" id="K1WM40"/>
<sequence length="291" mass="32935">MLALWSLLSILAVTGVSAATPDEDLKNRPIINSYPNGKIDNDLFSTLQNHAKAPWQWVWPDSSQNVRDSIPRACYDHARRENLDPKDVSVYDLNHDDCGLTHRLCRHKDAKMSVEKVAEHVGRLPAKLRALVQNIFIAPGAESAYYSGNLILYRGDLNLGSLYHEFGHALDDHCPFPDKKKLAHDTQAWIDAFYKDDHVTDQYAKSNQGENFAQITVHSLYDLNVPGGISNLGTQTDGRNNWDLYDDERHAQMQYCKEYLTANNGANCGNVKDDWDFVNKNTGEKVENPYV</sequence>
<dbReference type="GO" id="GO:0008237">
    <property type="term" value="F:metallopeptidase activity"/>
    <property type="evidence" value="ECO:0007669"/>
    <property type="project" value="InterPro"/>
</dbReference>
<dbReference type="HOGENOM" id="CLU_050729_1_1_1"/>
<organism evidence="2 3">
    <name type="scientific">Trichosporon asahii var. asahii (strain CBS 8904)</name>
    <name type="common">Yeast</name>
    <dbReference type="NCBI Taxonomy" id="1220162"/>
    <lineage>
        <taxon>Eukaryota</taxon>
        <taxon>Fungi</taxon>
        <taxon>Dikarya</taxon>
        <taxon>Basidiomycota</taxon>
        <taxon>Agaricomycotina</taxon>
        <taxon>Tremellomycetes</taxon>
        <taxon>Trichosporonales</taxon>
        <taxon>Trichosporonaceae</taxon>
        <taxon>Trichosporon</taxon>
    </lineage>
</organism>
<dbReference type="Gene3D" id="3.40.390.10">
    <property type="entry name" value="Collagenase (Catalytic Domain)"/>
    <property type="match status" value="1"/>
</dbReference>
<dbReference type="OMA" id="DERHAQM"/>
<dbReference type="AlphaFoldDB" id="K1WM40"/>
<reference evidence="2 3" key="1">
    <citation type="journal article" date="2012" name="Eukaryot. Cell">
        <title>Genome sequence of the Trichosporon asahii environmental strain CBS 8904.</title>
        <authorList>
            <person name="Yang R.Y."/>
            <person name="Li H.T."/>
            <person name="Zhu H."/>
            <person name="Zhou G.P."/>
            <person name="Wang M."/>
            <person name="Wang L."/>
        </authorList>
    </citation>
    <scope>NUCLEOTIDE SEQUENCE [LARGE SCALE GENOMIC DNA]</scope>
    <source>
        <strain evidence="2 3">CBS 8904</strain>
    </source>
</reference>
<dbReference type="InterPro" id="IPR024079">
    <property type="entry name" value="MetalloPept_cat_dom_sf"/>
</dbReference>
<evidence type="ECO:0000313" key="2">
    <source>
        <dbReference type="EMBL" id="EKD02184.1"/>
    </source>
</evidence>
<keyword evidence="1" id="KW-0732">Signal</keyword>
<name>K1WM40_TRIAC</name>
<feature type="chain" id="PRO_5003854846" description="Conidiation-specific protein 13" evidence="1">
    <location>
        <begin position="19"/>
        <end position="291"/>
    </location>
</feature>
<dbReference type="eggNOG" id="ENOG502S57E">
    <property type="taxonomic scope" value="Eukaryota"/>
</dbReference>
<evidence type="ECO:0008006" key="4">
    <source>
        <dbReference type="Google" id="ProtNLM"/>
    </source>
</evidence>
<comment type="caution">
    <text evidence="2">The sequence shown here is derived from an EMBL/GenBank/DDBJ whole genome shotgun (WGS) entry which is preliminary data.</text>
</comment>
<dbReference type="Proteomes" id="UP000006757">
    <property type="component" value="Unassembled WGS sequence"/>
</dbReference>
<proteinExistence type="predicted"/>
<protein>
    <recommendedName>
        <fullName evidence="4">Conidiation-specific protein 13</fullName>
    </recommendedName>
</protein>
<evidence type="ECO:0000256" key="1">
    <source>
        <dbReference type="SAM" id="SignalP"/>
    </source>
</evidence>
<accession>K1WM40</accession>